<organism evidence="6 7">
    <name type="scientific">Rickenella mellea</name>
    <dbReference type="NCBI Taxonomy" id="50990"/>
    <lineage>
        <taxon>Eukaryota</taxon>
        <taxon>Fungi</taxon>
        <taxon>Dikarya</taxon>
        <taxon>Basidiomycota</taxon>
        <taxon>Agaricomycotina</taxon>
        <taxon>Agaricomycetes</taxon>
        <taxon>Hymenochaetales</taxon>
        <taxon>Rickenellaceae</taxon>
        <taxon>Rickenella</taxon>
    </lineage>
</organism>
<dbReference type="InterPro" id="IPR029021">
    <property type="entry name" value="Prot-tyrosine_phosphatase-like"/>
</dbReference>
<comment type="similarity">
    <text evidence="1">Belongs to the protein-tyrosine phosphatase family. Non-receptor class myotubularin subfamily.</text>
</comment>
<name>A0A4Y7QDT0_9AGAM</name>
<dbReference type="GO" id="GO:0016020">
    <property type="term" value="C:membrane"/>
    <property type="evidence" value="ECO:0007669"/>
    <property type="project" value="TreeGrafter"/>
</dbReference>
<dbReference type="Pfam" id="PF06602">
    <property type="entry name" value="Myotub-related"/>
    <property type="match status" value="1"/>
</dbReference>
<dbReference type="PROSITE" id="PS51339">
    <property type="entry name" value="PPASE_MYOTUBULARIN"/>
    <property type="match status" value="1"/>
</dbReference>
<dbReference type="GO" id="GO:0005737">
    <property type="term" value="C:cytoplasm"/>
    <property type="evidence" value="ECO:0007669"/>
    <property type="project" value="TreeGrafter"/>
</dbReference>
<feature type="compositionally biased region" description="Polar residues" evidence="4">
    <location>
        <begin position="697"/>
        <end position="708"/>
    </location>
</feature>
<dbReference type="InterPro" id="IPR010569">
    <property type="entry name" value="Myotubularin-like_Pase_dom"/>
</dbReference>
<evidence type="ECO:0000256" key="1">
    <source>
        <dbReference type="ARBA" id="ARBA00007471"/>
    </source>
</evidence>
<feature type="compositionally biased region" description="Pro residues" evidence="4">
    <location>
        <begin position="618"/>
        <end position="630"/>
    </location>
</feature>
<protein>
    <submittedName>
        <fullName evidence="6">Phosphatases II</fullName>
    </submittedName>
</protein>
<dbReference type="CDD" id="cd17666">
    <property type="entry name" value="PTP-MTM-like_fungal"/>
    <property type="match status" value="1"/>
</dbReference>
<accession>A0A4Y7QDT0</accession>
<feature type="region of interest" description="Disordered" evidence="4">
    <location>
        <begin position="779"/>
        <end position="803"/>
    </location>
</feature>
<feature type="compositionally biased region" description="Polar residues" evidence="4">
    <location>
        <begin position="634"/>
        <end position="661"/>
    </location>
</feature>
<dbReference type="SUPFAM" id="SSF52799">
    <property type="entry name" value="(Phosphotyrosine protein) phosphatases II"/>
    <property type="match status" value="1"/>
</dbReference>
<evidence type="ECO:0000256" key="4">
    <source>
        <dbReference type="SAM" id="MobiDB-lite"/>
    </source>
</evidence>
<sequence>MDSIRVAKVEGVACRKPGHAAQGTLHLTAHHLIFKYDFDAEEELWVPYPLISLVTRLPQTLQGLSPLSVQCRTFRFFTLSFRKDTEATDVFDSIRELTVTSSVTQLYAFFYVPNPPFPTSNGWSIYSPREEFARMGIGSRTKAWRFTDINKDYSFCPTYPARLAVPTRISDTTLQYASKYRSKCRIPALVYLHWANFGTITRSSQPMVGLTNNRSIQDEKLIEAIFQSHHSPESRSGGPVYGATSTNLIIDARPTTNAMANVAKGAGTENMDHYKEGKKAYLGVDNIHVMRDSLNKVVDAVREADALAATIGSDLGNPEFDAPLLDRQALRKSGWLRHISAILGGTLLIIRNIHINSSHVLVHCSDGWDRTAQLSSLAELCLDPYYRTIKGFRILIEKDWLSFGHKFLDRCGHLSSDKFFISPAEGAGGDAAQAFLASVQSRLAGQGHLKETSPVFHQFLECVRQIQRQFPERFEFNSRFLEQLHYHLYSCQFGTFLFNCERDRRVGEGGPPPCDRTISIWDFLDSPSEAEKNLNPEYDPSLDDPKRRDPKADMGVLFPNPKDVRFWYELYGKTDEEMNGRPVTAQAEGAEVVGLVDSADDDPVSSLDTSTAVLVPLPASPAPSPVPPIRPLSSASQDNAVSSQSNLTLPSSPGASSSMPNLRQKPIASRQDSFRAIDSSTSAFSLQPQRPPVEPISNPSAESPSPGRTRSIPIGVDIFGSGGMKSMWGKLSTNASAAFTAVQGAYDGVSKELKGLASPEGEGGVRSAELGTANWRGVPAEESDWTSLPSAGSQPTASFSSRADSVRDSWRGVGPVSPPSIVLDNPWGTVRAEQRPKPREDSIFATSSAWADTTSSSGLPSDPNVAHIAQPVPTLPRNTTSPFATMSRKLSNSVEANAQSLSVGAPTHPDNPATTSASSSNPADPLGVGFL</sequence>
<feature type="binding site" evidence="3">
    <location>
        <begin position="364"/>
        <end position="370"/>
    </location>
    <ligand>
        <name>substrate</name>
    </ligand>
</feature>
<dbReference type="Proteomes" id="UP000294933">
    <property type="component" value="Unassembled WGS sequence"/>
</dbReference>
<evidence type="ECO:0000313" key="6">
    <source>
        <dbReference type="EMBL" id="TDL25030.1"/>
    </source>
</evidence>
<dbReference type="GO" id="GO:0046856">
    <property type="term" value="P:phosphatidylinositol dephosphorylation"/>
    <property type="evidence" value="ECO:0007669"/>
    <property type="project" value="TreeGrafter"/>
</dbReference>
<dbReference type="InterPro" id="IPR016130">
    <property type="entry name" value="Tyr_Pase_AS"/>
</dbReference>
<dbReference type="GO" id="GO:0004438">
    <property type="term" value="F:phosphatidylinositol-3-phosphate phosphatase activity"/>
    <property type="evidence" value="ECO:0007669"/>
    <property type="project" value="TreeGrafter"/>
</dbReference>
<dbReference type="PANTHER" id="PTHR10807:SF128">
    <property type="entry name" value="PHOSPHATIDYLINOSITOL-3,5-BISPHOSPHATE 3-PHOSPHATASE"/>
    <property type="match status" value="1"/>
</dbReference>
<dbReference type="Gene3D" id="2.30.29.30">
    <property type="entry name" value="Pleckstrin-homology domain (PH domain)/Phosphotyrosine-binding domain (PTB)"/>
    <property type="match status" value="1"/>
</dbReference>
<feature type="compositionally biased region" description="Polar residues" evidence="4">
    <location>
        <begin position="876"/>
        <end position="902"/>
    </location>
</feature>
<proteinExistence type="inferred from homology"/>
<evidence type="ECO:0000256" key="3">
    <source>
        <dbReference type="PIRSR" id="PIRSR630564-2"/>
    </source>
</evidence>
<dbReference type="OrthoDB" id="271628at2759"/>
<feature type="compositionally biased region" description="Polar residues" evidence="4">
    <location>
        <begin position="785"/>
        <end position="803"/>
    </location>
</feature>
<evidence type="ECO:0000256" key="2">
    <source>
        <dbReference type="PIRSR" id="PIRSR630564-1"/>
    </source>
</evidence>
<dbReference type="STRING" id="50990.A0A4Y7QDT0"/>
<dbReference type="InterPro" id="IPR011993">
    <property type="entry name" value="PH-like_dom_sf"/>
</dbReference>
<evidence type="ECO:0000259" key="5">
    <source>
        <dbReference type="PROSITE" id="PS51339"/>
    </source>
</evidence>
<dbReference type="SUPFAM" id="SSF50729">
    <property type="entry name" value="PH domain-like"/>
    <property type="match status" value="1"/>
</dbReference>
<feature type="region of interest" description="Disordered" evidence="4">
    <location>
        <begin position="532"/>
        <end position="556"/>
    </location>
</feature>
<feature type="compositionally biased region" description="Polar residues" evidence="4">
    <location>
        <begin position="678"/>
        <end position="688"/>
    </location>
</feature>
<feature type="binding site" evidence="3">
    <location>
        <begin position="261"/>
        <end position="264"/>
    </location>
    <ligand>
        <name>substrate</name>
    </ligand>
</feature>
<feature type="compositionally biased region" description="Low complexity" evidence="4">
    <location>
        <begin position="910"/>
        <end position="925"/>
    </location>
</feature>
<dbReference type="Pfam" id="PF21098">
    <property type="entry name" value="PH-GRAM_MTMR6-like"/>
    <property type="match status" value="1"/>
</dbReference>
<gene>
    <name evidence="6" type="ORF">BD410DRAFT_766735</name>
</gene>
<dbReference type="EMBL" id="ML170165">
    <property type="protein sequence ID" value="TDL25030.1"/>
    <property type="molecule type" value="Genomic_DNA"/>
</dbReference>
<evidence type="ECO:0000313" key="7">
    <source>
        <dbReference type="Proteomes" id="UP000294933"/>
    </source>
</evidence>
<reference evidence="6 7" key="1">
    <citation type="submission" date="2018-06" db="EMBL/GenBank/DDBJ databases">
        <title>A transcriptomic atlas of mushroom development highlights an independent origin of complex multicellularity.</title>
        <authorList>
            <consortium name="DOE Joint Genome Institute"/>
            <person name="Krizsan K."/>
            <person name="Almasi E."/>
            <person name="Merenyi Z."/>
            <person name="Sahu N."/>
            <person name="Viragh M."/>
            <person name="Koszo T."/>
            <person name="Mondo S."/>
            <person name="Kiss B."/>
            <person name="Balint B."/>
            <person name="Kues U."/>
            <person name="Barry K."/>
            <person name="Hegedus J.C."/>
            <person name="Henrissat B."/>
            <person name="Johnson J."/>
            <person name="Lipzen A."/>
            <person name="Ohm R."/>
            <person name="Nagy I."/>
            <person name="Pangilinan J."/>
            <person name="Yan J."/>
            <person name="Xiong Y."/>
            <person name="Grigoriev I.V."/>
            <person name="Hibbett D.S."/>
            <person name="Nagy L.G."/>
        </authorList>
    </citation>
    <scope>NUCLEOTIDE SEQUENCE [LARGE SCALE GENOMIC DNA]</scope>
    <source>
        <strain evidence="6 7">SZMC22713</strain>
    </source>
</reference>
<dbReference type="InterPro" id="IPR048994">
    <property type="entry name" value="PH-GRAM_MTMR6-9"/>
</dbReference>
<dbReference type="PROSITE" id="PS00383">
    <property type="entry name" value="TYR_PHOSPHATASE_1"/>
    <property type="match status" value="1"/>
</dbReference>
<dbReference type="PANTHER" id="PTHR10807">
    <property type="entry name" value="MYOTUBULARIN-RELATED"/>
    <property type="match status" value="1"/>
</dbReference>
<feature type="region of interest" description="Disordered" evidence="4">
    <location>
        <begin position="849"/>
        <end position="931"/>
    </location>
</feature>
<keyword evidence="7" id="KW-1185">Reference proteome</keyword>
<feature type="domain" description="Myotubularin phosphatase" evidence="5">
    <location>
        <begin position="122"/>
        <end position="571"/>
    </location>
</feature>
<feature type="binding site" evidence="3">
    <location>
        <begin position="286"/>
        <end position="287"/>
    </location>
    <ligand>
        <name>substrate</name>
    </ligand>
</feature>
<dbReference type="VEuPathDB" id="FungiDB:BD410DRAFT_766735"/>
<feature type="active site" description="Phosphocysteine intermediate" evidence="2">
    <location>
        <position position="364"/>
    </location>
</feature>
<dbReference type="AlphaFoldDB" id="A0A4Y7QDT0"/>
<dbReference type="InterPro" id="IPR030564">
    <property type="entry name" value="Myotubularin"/>
</dbReference>
<feature type="region of interest" description="Disordered" evidence="4">
    <location>
        <begin position="616"/>
        <end position="712"/>
    </location>
</feature>
<feature type="compositionally biased region" description="Basic and acidic residues" evidence="4">
    <location>
        <begin position="543"/>
        <end position="552"/>
    </location>
</feature>